<dbReference type="Proteomes" id="UP000582974">
    <property type="component" value="Unassembled WGS sequence"/>
</dbReference>
<dbReference type="Pfam" id="PF00392">
    <property type="entry name" value="GntR"/>
    <property type="match status" value="1"/>
</dbReference>
<evidence type="ECO:0000256" key="2">
    <source>
        <dbReference type="ARBA" id="ARBA00023125"/>
    </source>
</evidence>
<dbReference type="EMBL" id="JACCKD010000005">
    <property type="protein sequence ID" value="MBA0126898.1"/>
    <property type="molecule type" value="Genomic_DNA"/>
</dbReference>
<dbReference type="AlphaFoldDB" id="A0A838ACK4"/>
<gene>
    <name evidence="5" type="ORF">H0B56_15210</name>
</gene>
<dbReference type="Gene3D" id="1.20.120.530">
    <property type="entry name" value="GntR ligand-binding domain-like"/>
    <property type="match status" value="1"/>
</dbReference>
<dbReference type="PANTHER" id="PTHR43537">
    <property type="entry name" value="TRANSCRIPTIONAL REGULATOR, GNTR FAMILY"/>
    <property type="match status" value="1"/>
</dbReference>
<evidence type="ECO:0000259" key="4">
    <source>
        <dbReference type="PROSITE" id="PS50949"/>
    </source>
</evidence>
<proteinExistence type="predicted"/>
<dbReference type="Gene3D" id="1.10.10.10">
    <property type="entry name" value="Winged helix-like DNA-binding domain superfamily/Winged helix DNA-binding domain"/>
    <property type="match status" value="1"/>
</dbReference>
<dbReference type="PANTHER" id="PTHR43537:SF5">
    <property type="entry name" value="UXU OPERON TRANSCRIPTIONAL REGULATOR"/>
    <property type="match status" value="1"/>
</dbReference>
<dbReference type="CDD" id="cd07377">
    <property type="entry name" value="WHTH_GntR"/>
    <property type="match status" value="1"/>
</dbReference>
<reference evidence="5 6" key="1">
    <citation type="submission" date="2020-07" db="EMBL/GenBank/DDBJ databases">
        <title>Genome of Haloechinothrix sp.</title>
        <authorList>
            <person name="Tang S.-K."/>
            <person name="Yang L."/>
            <person name="Zhu W.-Y."/>
        </authorList>
    </citation>
    <scope>NUCLEOTIDE SEQUENCE [LARGE SCALE GENOMIC DNA]</scope>
    <source>
        <strain evidence="5 6">YIM 98757</strain>
    </source>
</reference>
<organism evidence="5 6">
    <name type="scientific">Haloechinothrix aidingensis</name>
    <dbReference type="NCBI Taxonomy" id="2752311"/>
    <lineage>
        <taxon>Bacteria</taxon>
        <taxon>Bacillati</taxon>
        <taxon>Actinomycetota</taxon>
        <taxon>Actinomycetes</taxon>
        <taxon>Pseudonocardiales</taxon>
        <taxon>Pseudonocardiaceae</taxon>
        <taxon>Haloechinothrix</taxon>
    </lineage>
</organism>
<keyword evidence="2" id="KW-0238">DNA-binding</keyword>
<sequence>MAHPPTNTALTRETLVDAVERNLRQEILAGTYTSGQYLPPTRELAERYDVTRTTLKHALMRLSQAGLVETKHGVGTRVRDYERQGGLELLPMLVAENAPGWVRSVFEVRTEIGATIAVRAARDASEHHRQRLGTLARQLREAPDADAAQITECEWHRELAAATGNRVYPLLINLVLDTYLRQRHAVRGAFDEPAAAADRLDPLSEAVCSGADAETVRSRATDYLERTAQLMIESMLARGGDQ</sequence>
<dbReference type="InterPro" id="IPR036390">
    <property type="entry name" value="WH_DNA-bd_sf"/>
</dbReference>
<dbReference type="RefSeq" id="WP_180893719.1">
    <property type="nucleotide sequence ID" value="NZ_JACCKD010000005.1"/>
</dbReference>
<dbReference type="InterPro" id="IPR000524">
    <property type="entry name" value="Tscrpt_reg_HTH_GntR"/>
</dbReference>
<dbReference type="SUPFAM" id="SSF48008">
    <property type="entry name" value="GntR ligand-binding domain-like"/>
    <property type="match status" value="1"/>
</dbReference>
<dbReference type="InterPro" id="IPR011711">
    <property type="entry name" value="GntR_C"/>
</dbReference>
<evidence type="ECO:0000256" key="1">
    <source>
        <dbReference type="ARBA" id="ARBA00023015"/>
    </source>
</evidence>
<dbReference type="PROSITE" id="PS50949">
    <property type="entry name" value="HTH_GNTR"/>
    <property type="match status" value="1"/>
</dbReference>
<keyword evidence="3" id="KW-0804">Transcription</keyword>
<comment type="caution">
    <text evidence="5">The sequence shown here is derived from an EMBL/GenBank/DDBJ whole genome shotgun (WGS) entry which is preliminary data.</text>
</comment>
<dbReference type="InterPro" id="IPR008920">
    <property type="entry name" value="TF_FadR/GntR_C"/>
</dbReference>
<protein>
    <submittedName>
        <fullName evidence="5">FadR family transcriptional regulator</fullName>
    </submittedName>
</protein>
<dbReference type="GO" id="GO:0003700">
    <property type="term" value="F:DNA-binding transcription factor activity"/>
    <property type="evidence" value="ECO:0007669"/>
    <property type="project" value="InterPro"/>
</dbReference>
<accession>A0A838ACK4</accession>
<feature type="domain" description="HTH gntR-type" evidence="4">
    <location>
        <begin position="13"/>
        <end position="81"/>
    </location>
</feature>
<evidence type="ECO:0000313" key="5">
    <source>
        <dbReference type="EMBL" id="MBA0126898.1"/>
    </source>
</evidence>
<dbReference type="SMART" id="SM00345">
    <property type="entry name" value="HTH_GNTR"/>
    <property type="match status" value="1"/>
</dbReference>
<dbReference type="Pfam" id="PF07729">
    <property type="entry name" value="FCD"/>
    <property type="match status" value="1"/>
</dbReference>
<keyword evidence="6" id="KW-1185">Reference proteome</keyword>
<name>A0A838ACK4_9PSEU</name>
<dbReference type="InterPro" id="IPR036388">
    <property type="entry name" value="WH-like_DNA-bd_sf"/>
</dbReference>
<keyword evidence="1" id="KW-0805">Transcription regulation</keyword>
<dbReference type="GO" id="GO:0003677">
    <property type="term" value="F:DNA binding"/>
    <property type="evidence" value="ECO:0007669"/>
    <property type="project" value="UniProtKB-KW"/>
</dbReference>
<evidence type="ECO:0000256" key="3">
    <source>
        <dbReference type="ARBA" id="ARBA00023163"/>
    </source>
</evidence>
<evidence type="ECO:0000313" key="6">
    <source>
        <dbReference type="Proteomes" id="UP000582974"/>
    </source>
</evidence>
<dbReference type="SUPFAM" id="SSF46785">
    <property type="entry name" value="Winged helix' DNA-binding domain"/>
    <property type="match status" value="1"/>
</dbReference>
<dbReference type="PRINTS" id="PR00035">
    <property type="entry name" value="HTHGNTR"/>
</dbReference>